<reference evidence="2 3" key="1">
    <citation type="submission" date="2014-03" db="EMBL/GenBank/DDBJ databases">
        <title>Genomics of Bifidobacteria.</title>
        <authorList>
            <person name="Ventura M."/>
            <person name="Milani C."/>
            <person name="Lugli G.A."/>
        </authorList>
    </citation>
    <scope>NUCLEOTIDE SEQUENCE [LARGE SCALE GENOMIC DNA]</scope>
    <source>
        <strain evidence="2 3">LMG 11592</strain>
    </source>
</reference>
<name>A0A087BQE4_9BIFI</name>
<proteinExistence type="predicted"/>
<evidence type="ECO:0000313" key="3">
    <source>
        <dbReference type="Proteomes" id="UP000029014"/>
    </source>
</evidence>
<keyword evidence="3" id="KW-1185">Reference proteome</keyword>
<protein>
    <submittedName>
        <fullName evidence="2">Uncharacterized protein</fullName>
    </submittedName>
</protein>
<dbReference type="EMBL" id="JGZD01000007">
    <property type="protein sequence ID" value="KFI73244.1"/>
    <property type="molecule type" value="Genomic_DNA"/>
</dbReference>
<evidence type="ECO:0000256" key="1">
    <source>
        <dbReference type="SAM" id="Phobius"/>
    </source>
</evidence>
<sequence>MLASCLWFSVLTVSMMLVGDRISGTATTILNVACAAVMMAYGLHLIIQFLGMMPI</sequence>
<accession>A0A087BQE4</accession>
<keyword evidence="1" id="KW-1133">Transmembrane helix</keyword>
<keyword evidence="1" id="KW-0812">Transmembrane</keyword>
<evidence type="ECO:0000313" key="2">
    <source>
        <dbReference type="EMBL" id="KFI73244.1"/>
    </source>
</evidence>
<dbReference type="Proteomes" id="UP000029014">
    <property type="component" value="Unassembled WGS sequence"/>
</dbReference>
<dbReference type="RefSeq" id="WP_238565587.1">
    <property type="nucleotide sequence ID" value="NZ_JGZD01000007.1"/>
</dbReference>
<keyword evidence="1" id="KW-0472">Membrane</keyword>
<comment type="caution">
    <text evidence="2">The sequence shown here is derived from an EMBL/GenBank/DDBJ whole genome shotgun (WGS) entry which is preliminary data.</text>
</comment>
<organism evidence="2 3">
    <name type="scientific">Bifidobacterium minimum</name>
    <dbReference type="NCBI Taxonomy" id="1693"/>
    <lineage>
        <taxon>Bacteria</taxon>
        <taxon>Bacillati</taxon>
        <taxon>Actinomycetota</taxon>
        <taxon>Actinomycetes</taxon>
        <taxon>Bifidobacteriales</taxon>
        <taxon>Bifidobacteriaceae</taxon>
        <taxon>Bifidobacterium</taxon>
    </lineage>
</organism>
<feature type="transmembrane region" description="Helical" evidence="1">
    <location>
        <begin position="29"/>
        <end position="50"/>
    </location>
</feature>
<dbReference type="AlphaFoldDB" id="A0A087BQE4"/>
<gene>
    <name evidence="2" type="ORF">BMIN_0643</name>
</gene>